<accession>A0A6H0UFS1</accession>
<keyword evidence="5" id="KW-0677">Repeat</keyword>
<evidence type="ECO:0000256" key="2">
    <source>
        <dbReference type="ARBA" id="ARBA00022512"/>
    </source>
</evidence>
<evidence type="ECO:0000256" key="5">
    <source>
        <dbReference type="ARBA" id="ARBA00022737"/>
    </source>
</evidence>
<feature type="transmembrane region" description="Helical" evidence="7">
    <location>
        <begin position="1276"/>
        <end position="1295"/>
    </location>
</feature>
<feature type="chain" id="PRO_5026256351" evidence="8">
    <location>
        <begin position="36"/>
        <end position="1306"/>
    </location>
</feature>
<dbReference type="Gene3D" id="2.60.40.1280">
    <property type="match status" value="2"/>
</dbReference>
<dbReference type="RefSeq" id="WP_167838996.1">
    <property type="nucleotide sequence ID" value="NZ_CP047616.1"/>
</dbReference>
<dbReference type="NCBIfam" id="TIGR02543">
    <property type="entry name" value="List_Bact_rpt"/>
    <property type="match status" value="3"/>
</dbReference>
<keyword evidence="3" id="KW-0964">Secreted</keyword>
<evidence type="ECO:0000256" key="6">
    <source>
        <dbReference type="ARBA" id="ARBA00023088"/>
    </source>
</evidence>
<dbReference type="GO" id="GO:0007155">
    <property type="term" value="P:cell adhesion"/>
    <property type="evidence" value="ECO:0007669"/>
    <property type="project" value="InterPro"/>
</dbReference>
<keyword evidence="6" id="KW-0572">Peptidoglycan-anchor</keyword>
<dbReference type="InterPro" id="IPR011252">
    <property type="entry name" value="Fibrogen-bd_dom1"/>
</dbReference>
<dbReference type="InterPro" id="IPR042229">
    <property type="entry name" value="Listeria/Bacterioides_rpt_sf"/>
</dbReference>
<name>A0A6H0UFS1_9LACT</name>
<sequence length="1306" mass="139881">MKHTQQSNIRQKILSFALGLSLLFNIFAPVAAVFAQDVAPPDTPVTSWQLTDANQQAVSETNPIKSGASYALTAEIHLQALEGGKLVAGSTYQVKLPVNAEVGTWSGAQATPKVLVSKSGETIGSFVIQNQTILLTLNEAVTELDQVDAVIQTDAVLTTDVNQAVTQAVQVGDSSQKIAFVVATSEVTAESELLPATPSLQLAPFAVAADYSSQVVVNDWNILNGAGIPLSLTTLGADSGRYQLKFNWTLTPASSTLNAGDKFSFNCPTMAPSGSWTATNYAWSDFLDSNGIVIGQWRIQSNKIEVILNANVAGRQSISAEFISGSIAFQASVPQAGTFDVSFGGIVKTINFSKTSNNNIGTLSGIDSKTCISVSNTTAIWNIQIGNAEVRKLGQSFGTAFDVKQNVYVEDMLNGTPNGTILLQARLFLPNNLDTGVLSTRNVAFTIYSTSKINQNPGESYEEFKGRLQVYQYGYYQDEYGKYTFVLNLGDLGDSGPRYSDLNANFVSVAASSVINAGFYSESDRPALEAYINNTYGNSNVIGGKVAEYIMKITETYPQVAQNTQITNTAKIIKNGNSSNVSAIGTLQATSGTGTTVTSGSAGVYLLDSDTNLPLAGTFKLQKQQGDGSWIDYNGDGSGPWTTDAANFGFVNAGSVGDGTFRFYQTAAPNAEYDLTNSPGYDASAGSVVSASFTIDAANDPTGKIVTVKNTKYKFNITYTKGNYGDFNDNVFTGRVINSMTPSFSGTLGADGVSPKGETGYTFTGWSPAVANTVTATVTYTAQWAPTVYDISYVLNGGSPTSNPATYTYGVGVTSFADATGKTGYTFAGWYDDATAGNLVTTISTTETGNKTLYARWTPNEYDILYHLDGGDNDGANPAKYTYDVGVASFEDATKDGYHFLGWYDAAEGGNLITNISSTATGTKNLYAHWDYTITYELDGGTNGTNPTHYEFGTGVASFAPASKTGHDFQGWYDAATGGNKVTNIPATAKEDKTLYARFTPSEYTIAYELDGGTNSTANPGTYTYGVGVASFEDATKDGYIFLGWFDAESGGNAITDISDTTMGNQTLYAHFKYDYARLEAKPIVRTVVRNTTYTWHHPEHEPVLYDEDNNVVPDADIWAIVDGVAYNATDAAELPEGVHDVTFTNVNPMTRFTPFNRLVTRATVREVTTHTTATILAVDNPIVELEPAPITVRYVDQSGKELKTATVYTGKIGDAITSNAPTIAGYELISLSDKITATITDQAQTFTFVYKPVTQTPALPPTDQQLPKTGESQSAFNLILGFILVALVSMITWFKLGKRNTRHSD</sequence>
<evidence type="ECO:0000256" key="4">
    <source>
        <dbReference type="ARBA" id="ARBA00022729"/>
    </source>
</evidence>
<dbReference type="InterPro" id="IPR009459">
    <property type="entry name" value="MucBP_dom"/>
</dbReference>
<protein>
    <submittedName>
        <fullName evidence="10">LPXTG cell wall anchor domain-containing protein</fullName>
    </submittedName>
</protein>
<dbReference type="InterPro" id="IPR013378">
    <property type="entry name" value="InlB-like_B-rpt"/>
</dbReference>
<dbReference type="Pfam" id="PF09479">
    <property type="entry name" value="Flg_new"/>
    <property type="match status" value="4"/>
</dbReference>
<keyword evidence="7" id="KW-0812">Transmembrane</keyword>
<reference evidence="10 11" key="1">
    <citation type="submission" date="2019-12" db="EMBL/GenBank/DDBJ databases">
        <title>Whole genome sequences of Lactococcus raffinolactis strains isolated from sewage.</title>
        <authorList>
            <person name="Ybazeta G."/>
            <person name="Ross M."/>
            <person name="Brabant-Kirwan D."/>
            <person name="Saleh M."/>
            <person name="Dillon J.A."/>
            <person name="Splinter K."/>
            <person name="Nokhbeh R."/>
        </authorList>
    </citation>
    <scope>NUCLEOTIDE SEQUENCE [LARGE SCALE GENOMIC DNA]</scope>
    <source>
        <strain evidence="10 11">Lr_19_5</strain>
    </source>
</reference>
<evidence type="ECO:0000256" key="8">
    <source>
        <dbReference type="SAM" id="SignalP"/>
    </source>
</evidence>
<evidence type="ECO:0000259" key="9">
    <source>
        <dbReference type="Pfam" id="PF06458"/>
    </source>
</evidence>
<dbReference type="SUPFAM" id="SSF49401">
    <property type="entry name" value="Bacterial adhesins"/>
    <property type="match status" value="2"/>
</dbReference>
<dbReference type="Proteomes" id="UP000501945">
    <property type="component" value="Chromosome"/>
</dbReference>
<evidence type="ECO:0000256" key="7">
    <source>
        <dbReference type="SAM" id="Phobius"/>
    </source>
</evidence>
<feature type="signal peptide" evidence="8">
    <location>
        <begin position="1"/>
        <end position="35"/>
    </location>
</feature>
<dbReference type="Gene3D" id="2.60.40.4270">
    <property type="entry name" value="Listeria-Bacteroides repeat domain"/>
    <property type="match status" value="4"/>
</dbReference>
<keyword evidence="7" id="KW-1133">Transmembrane helix</keyword>
<feature type="domain" description="MucBP" evidence="9">
    <location>
        <begin position="1190"/>
        <end position="1252"/>
    </location>
</feature>
<keyword evidence="7" id="KW-0472">Membrane</keyword>
<evidence type="ECO:0000313" key="10">
    <source>
        <dbReference type="EMBL" id="QIW54438.1"/>
    </source>
</evidence>
<dbReference type="NCBIfam" id="TIGR01167">
    <property type="entry name" value="LPXTG_anchor"/>
    <property type="match status" value="1"/>
</dbReference>
<dbReference type="Gene3D" id="3.10.20.320">
    <property type="entry name" value="Putative peptidoglycan bound protein (lpxtg motif)"/>
    <property type="match status" value="1"/>
</dbReference>
<evidence type="ECO:0000256" key="3">
    <source>
        <dbReference type="ARBA" id="ARBA00022525"/>
    </source>
</evidence>
<comment type="subcellular location">
    <subcellularLocation>
        <location evidence="1">Secreted</location>
        <location evidence="1">Cell wall</location>
    </subcellularLocation>
</comment>
<evidence type="ECO:0000256" key="1">
    <source>
        <dbReference type="ARBA" id="ARBA00004191"/>
    </source>
</evidence>
<dbReference type="Pfam" id="PF06458">
    <property type="entry name" value="MucBP"/>
    <property type="match status" value="1"/>
</dbReference>
<gene>
    <name evidence="10" type="ORF">GU336_09990</name>
</gene>
<keyword evidence="4 8" id="KW-0732">Signal</keyword>
<keyword evidence="2" id="KW-0134">Cell wall</keyword>
<organism evidence="10 11">
    <name type="scientific">Pseudolactococcus raffinolactis</name>
    <dbReference type="NCBI Taxonomy" id="1366"/>
    <lineage>
        <taxon>Bacteria</taxon>
        <taxon>Bacillati</taxon>
        <taxon>Bacillota</taxon>
        <taxon>Bacilli</taxon>
        <taxon>Lactobacillales</taxon>
        <taxon>Streptococcaceae</taxon>
        <taxon>Pseudolactococcus</taxon>
    </lineage>
</organism>
<proteinExistence type="predicted"/>
<dbReference type="EMBL" id="CP047616">
    <property type="protein sequence ID" value="QIW54438.1"/>
    <property type="molecule type" value="Genomic_DNA"/>
</dbReference>
<dbReference type="InterPro" id="IPR008966">
    <property type="entry name" value="Adhesion_dom_sf"/>
</dbReference>
<evidence type="ECO:0000313" key="11">
    <source>
        <dbReference type="Proteomes" id="UP000501945"/>
    </source>
</evidence>